<keyword evidence="3" id="KW-1185">Reference proteome</keyword>
<gene>
    <name evidence="2" type="ORF">CC85DRAFT_299966</name>
</gene>
<evidence type="ECO:0000313" key="2">
    <source>
        <dbReference type="EMBL" id="KLT45099.1"/>
    </source>
</evidence>
<dbReference type="OrthoDB" id="40823at2759"/>
<dbReference type="EMBL" id="KQ087183">
    <property type="protein sequence ID" value="KLT45099.1"/>
    <property type="molecule type" value="Genomic_DNA"/>
</dbReference>
<dbReference type="InterPro" id="IPR049500">
    <property type="entry name" value="Peptidase_M50B-like"/>
</dbReference>
<name>A0A0J1BAY5_9TREE</name>
<feature type="transmembrane region" description="Helical" evidence="1">
    <location>
        <begin position="145"/>
        <end position="165"/>
    </location>
</feature>
<evidence type="ECO:0008006" key="4">
    <source>
        <dbReference type="Google" id="ProtNLM"/>
    </source>
</evidence>
<evidence type="ECO:0000313" key="3">
    <source>
        <dbReference type="Proteomes" id="UP000053611"/>
    </source>
</evidence>
<proteinExistence type="predicted"/>
<dbReference type="PANTHER" id="PTHR33979:SF2">
    <property type="entry name" value="PEPTIDASE M50B-LIKE-DOMAIN-CONTAINING PROTEIN"/>
    <property type="match status" value="1"/>
</dbReference>
<feature type="transmembrane region" description="Helical" evidence="1">
    <location>
        <begin position="114"/>
        <end position="138"/>
    </location>
</feature>
<evidence type="ECO:0000256" key="1">
    <source>
        <dbReference type="SAM" id="Phobius"/>
    </source>
</evidence>
<reference evidence="2 3" key="1">
    <citation type="submission" date="2015-03" db="EMBL/GenBank/DDBJ databases">
        <title>Genomics and transcriptomics of the oil-accumulating basidiomycete yeast T. oleaginosus allow insights into substrate utilization and the diverse evolutionary trajectories of mating systems in fungi.</title>
        <authorList>
            <consortium name="DOE Joint Genome Institute"/>
            <person name="Kourist R."/>
            <person name="Kracht O."/>
            <person name="Bracharz F."/>
            <person name="Lipzen A."/>
            <person name="Nolan M."/>
            <person name="Ohm R."/>
            <person name="Grigoriev I."/>
            <person name="Sun S."/>
            <person name="Heitman J."/>
            <person name="Bruck T."/>
            <person name="Nowrousian M."/>
        </authorList>
    </citation>
    <scope>NUCLEOTIDE SEQUENCE [LARGE SCALE GENOMIC DNA]</scope>
    <source>
        <strain evidence="2 3">IBC0246</strain>
    </source>
</reference>
<keyword evidence="1" id="KW-0812">Transmembrane</keyword>
<dbReference type="Pfam" id="PF13398">
    <property type="entry name" value="Peptidase_M50B"/>
    <property type="match status" value="2"/>
</dbReference>
<accession>A0A0J1BAY5</accession>
<sequence>MKLDIDHIQHLAARADVTPNTFQTYTIVAACLFIPITAAIWHTPHVRDAFVGPKVFVIFTHEMFHVLAGVLCGGRLHAFVIDPNLGGYTGVSGLKRTVPRTPDPYSLPTPEQLFWSPSVVVTLLAGPLGSAIIGFLYIFAGFDIVASKIASFTIALGLLVAGAYAMHWITYMSVFCSEAILIGLWFGAHGSALRFLVLFFGAMHLFYTLWDYLEDAVFGKTHPSDCQELQRNLGLSAEAWLAFIFLFEALVFMAATLAGICVFKKTPEEMYANAAGFLPT</sequence>
<keyword evidence="1" id="KW-1133">Transmembrane helix</keyword>
<dbReference type="Proteomes" id="UP000053611">
    <property type="component" value="Unassembled WGS sequence"/>
</dbReference>
<organism evidence="2 3">
    <name type="scientific">Cutaneotrichosporon oleaginosum</name>
    <dbReference type="NCBI Taxonomy" id="879819"/>
    <lineage>
        <taxon>Eukaryota</taxon>
        <taxon>Fungi</taxon>
        <taxon>Dikarya</taxon>
        <taxon>Basidiomycota</taxon>
        <taxon>Agaricomycotina</taxon>
        <taxon>Tremellomycetes</taxon>
        <taxon>Trichosporonales</taxon>
        <taxon>Trichosporonaceae</taxon>
        <taxon>Cutaneotrichosporon</taxon>
    </lineage>
</organism>
<keyword evidence="1" id="KW-0472">Membrane</keyword>
<feature type="transmembrane region" description="Helical" evidence="1">
    <location>
        <begin position="22"/>
        <end position="43"/>
    </location>
</feature>
<dbReference type="PROSITE" id="PS51257">
    <property type="entry name" value="PROKAR_LIPOPROTEIN"/>
    <property type="match status" value="1"/>
</dbReference>
<protein>
    <recommendedName>
        <fullName evidence="4">Peptidase M50B-like-domain-containing protein</fullName>
    </recommendedName>
</protein>
<dbReference type="PANTHER" id="PTHR33979">
    <property type="entry name" value="OS02G0221600 PROTEIN"/>
    <property type="match status" value="1"/>
</dbReference>
<dbReference type="AlphaFoldDB" id="A0A0J1BAY5"/>
<feature type="transmembrane region" description="Helical" evidence="1">
    <location>
        <begin position="239"/>
        <end position="263"/>
    </location>
</feature>